<evidence type="ECO:0000259" key="3">
    <source>
        <dbReference type="Pfam" id="PF25362"/>
    </source>
</evidence>
<keyword evidence="2" id="KW-0812">Transmembrane</keyword>
<protein>
    <recommendedName>
        <fullName evidence="3">PH domain-containing protein</fullName>
    </recommendedName>
</protein>
<dbReference type="Pfam" id="PF25362">
    <property type="entry name" value="bPH_11"/>
    <property type="match status" value="1"/>
</dbReference>
<feature type="region of interest" description="Disordered" evidence="1">
    <location>
        <begin position="165"/>
        <end position="184"/>
    </location>
</feature>
<name>A0A2K9D8G9_9MICO</name>
<evidence type="ECO:0000256" key="1">
    <source>
        <dbReference type="SAM" id="MobiDB-lite"/>
    </source>
</evidence>
<sequence>MTREGALLVMIAVAVGLLALGVVAWRRRSRRDGGLAAPFGEAPTDAREQVRSSGFYVATTRHDDALERLAIRGLGFRSRLDVTVTDRGVALDLVGQPRMFLALERISGVDLANTAIDRVVEAGGLVRIAWLANRSDGSTEIVDSYLRPQDESASALAAAISALLPPSTPTATDQTSTTSTGNAA</sequence>
<dbReference type="EMBL" id="CP025299">
    <property type="protein sequence ID" value="AUG29905.1"/>
    <property type="molecule type" value="Genomic_DNA"/>
</dbReference>
<keyword evidence="2" id="KW-0472">Membrane</keyword>
<dbReference type="KEGG" id="mhos:CXR34_10925"/>
<reference evidence="4 5" key="1">
    <citation type="submission" date="2017-12" db="EMBL/GenBank/DDBJ databases">
        <title>Isolation and characterization of estrogens degradatiion strain Microbacterium hominis SJTG1.</title>
        <authorList>
            <person name="Xiong W."/>
            <person name="Yin C."/>
            <person name="Zheng D."/>
            <person name="Liang R."/>
        </authorList>
    </citation>
    <scope>NUCLEOTIDE SEQUENCE [LARGE SCALE GENOMIC DNA]</scope>
    <source>
        <strain evidence="4 5">SJTG1</strain>
    </source>
</reference>
<feature type="transmembrane region" description="Helical" evidence="2">
    <location>
        <begin position="6"/>
        <end position="25"/>
    </location>
</feature>
<dbReference type="Proteomes" id="UP000233276">
    <property type="component" value="Chromosome"/>
</dbReference>
<organism evidence="4 5">
    <name type="scientific">Microbacterium hominis</name>
    <dbReference type="NCBI Taxonomy" id="162426"/>
    <lineage>
        <taxon>Bacteria</taxon>
        <taxon>Bacillati</taxon>
        <taxon>Actinomycetota</taxon>
        <taxon>Actinomycetes</taxon>
        <taxon>Micrococcales</taxon>
        <taxon>Microbacteriaceae</taxon>
        <taxon>Microbacterium</taxon>
    </lineage>
</organism>
<gene>
    <name evidence="4" type="ORF">CXR34_10925</name>
</gene>
<dbReference type="InterPro" id="IPR057446">
    <property type="entry name" value="PH_bac"/>
</dbReference>
<dbReference type="AlphaFoldDB" id="A0A2K9D8G9"/>
<feature type="domain" description="PH" evidence="3">
    <location>
        <begin position="39"/>
        <end position="154"/>
    </location>
</feature>
<proteinExistence type="predicted"/>
<evidence type="ECO:0000256" key="2">
    <source>
        <dbReference type="SAM" id="Phobius"/>
    </source>
</evidence>
<evidence type="ECO:0000313" key="5">
    <source>
        <dbReference type="Proteomes" id="UP000233276"/>
    </source>
</evidence>
<accession>A0A2K9D8G9</accession>
<dbReference type="RefSeq" id="WP_101306401.1">
    <property type="nucleotide sequence ID" value="NZ_CP025299.1"/>
</dbReference>
<keyword evidence="2" id="KW-1133">Transmembrane helix</keyword>
<evidence type="ECO:0000313" key="4">
    <source>
        <dbReference type="EMBL" id="AUG29905.1"/>
    </source>
</evidence>